<keyword evidence="3" id="KW-1185">Reference proteome</keyword>
<evidence type="ECO:0000256" key="1">
    <source>
        <dbReference type="SAM" id="MobiDB-lite"/>
    </source>
</evidence>
<feature type="region of interest" description="Disordered" evidence="1">
    <location>
        <begin position="132"/>
        <end position="175"/>
    </location>
</feature>
<evidence type="ECO:0000313" key="2">
    <source>
        <dbReference type="EMBL" id="CAD6218088.1"/>
    </source>
</evidence>
<name>A0A811MYN7_9POAL</name>
<feature type="compositionally biased region" description="Basic and acidic residues" evidence="1">
    <location>
        <begin position="145"/>
        <end position="158"/>
    </location>
</feature>
<reference evidence="2" key="1">
    <citation type="submission" date="2020-10" db="EMBL/GenBank/DDBJ databases">
        <authorList>
            <person name="Han B."/>
            <person name="Lu T."/>
            <person name="Zhao Q."/>
            <person name="Huang X."/>
            <person name="Zhao Y."/>
        </authorList>
    </citation>
    <scope>NUCLEOTIDE SEQUENCE</scope>
</reference>
<accession>A0A811MYN7</accession>
<comment type="caution">
    <text evidence="2">The sequence shown here is derived from an EMBL/GenBank/DDBJ whole genome shotgun (WGS) entry which is preliminary data.</text>
</comment>
<gene>
    <name evidence="2" type="ORF">NCGR_LOCUS12013</name>
</gene>
<dbReference type="Proteomes" id="UP000604825">
    <property type="component" value="Unassembled WGS sequence"/>
</dbReference>
<proteinExistence type="predicted"/>
<protein>
    <submittedName>
        <fullName evidence="2">Uncharacterized protein</fullName>
    </submittedName>
</protein>
<organism evidence="2 3">
    <name type="scientific">Miscanthus lutarioriparius</name>
    <dbReference type="NCBI Taxonomy" id="422564"/>
    <lineage>
        <taxon>Eukaryota</taxon>
        <taxon>Viridiplantae</taxon>
        <taxon>Streptophyta</taxon>
        <taxon>Embryophyta</taxon>
        <taxon>Tracheophyta</taxon>
        <taxon>Spermatophyta</taxon>
        <taxon>Magnoliopsida</taxon>
        <taxon>Liliopsida</taxon>
        <taxon>Poales</taxon>
        <taxon>Poaceae</taxon>
        <taxon>PACMAD clade</taxon>
        <taxon>Panicoideae</taxon>
        <taxon>Andropogonodae</taxon>
        <taxon>Andropogoneae</taxon>
        <taxon>Saccharinae</taxon>
        <taxon>Miscanthus</taxon>
    </lineage>
</organism>
<dbReference type="AlphaFoldDB" id="A0A811MYN7"/>
<dbReference type="EMBL" id="CAJGYO010000003">
    <property type="protein sequence ID" value="CAD6218088.1"/>
    <property type="molecule type" value="Genomic_DNA"/>
</dbReference>
<evidence type="ECO:0000313" key="3">
    <source>
        <dbReference type="Proteomes" id="UP000604825"/>
    </source>
</evidence>
<sequence>MGRQNRKAVNLKPEGRSKMTCATWRMLSRSPSPQAPLQRLAPSPATWLLRPGAPALHTRQARSPHGRKQPLLLLPSAYTTTAADAKRLAGAVRLNIGDARPRRTPERVRRLAMGLGLGKFLLRRGVVAETMQREEEGGAAGAVGGERRGPGRGRREAAHGWGSGGDATIRVQGRV</sequence>